<dbReference type="InterPro" id="IPR002677">
    <property type="entry name" value="Ribosomal_bL32"/>
</dbReference>
<comment type="caution">
    <text evidence="7">The sequence shown here is derived from an EMBL/GenBank/DDBJ whole genome shotgun (WGS) entry which is preliminary data.</text>
</comment>
<evidence type="ECO:0000313" key="8">
    <source>
        <dbReference type="Proteomes" id="UP000014975"/>
    </source>
</evidence>
<dbReference type="GO" id="GO:0006412">
    <property type="term" value="P:translation"/>
    <property type="evidence" value="ECO:0007669"/>
    <property type="project" value="UniProtKB-UniRule"/>
</dbReference>
<dbReference type="InterPro" id="IPR011332">
    <property type="entry name" value="Ribosomal_zn-bd"/>
</dbReference>
<dbReference type="Pfam" id="PF01783">
    <property type="entry name" value="Ribosomal_L32p"/>
    <property type="match status" value="1"/>
</dbReference>
<dbReference type="RefSeq" id="WP_020887161.1">
    <property type="nucleotide sequence ID" value="NZ_ATHI01000026.1"/>
</dbReference>
<dbReference type="AlphaFoldDB" id="S7T8V0"/>
<evidence type="ECO:0000256" key="6">
    <source>
        <dbReference type="SAM" id="MobiDB-lite"/>
    </source>
</evidence>
<proteinExistence type="inferred from homology"/>
<evidence type="ECO:0000256" key="1">
    <source>
        <dbReference type="ARBA" id="ARBA00008560"/>
    </source>
</evidence>
<gene>
    <name evidence="5" type="primary">rpmF</name>
    <name evidence="7" type="ORF">dsat_0467</name>
</gene>
<dbReference type="HAMAP" id="MF_00340">
    <property type="entry name" value="Ribosomal_bL32"/>
    <property type="match status" value="1"/>
</dbReference>
<keyword evidence="8" id="KW-1185">Reference proteome</keyword>
<accession>S7T8V0</accession>
<dbReference type="Proteomes" id="UP000014975">
    <property type="component" value="Unassembled WGS sequence"/>
</dbReference>
<dbReference type="PATRIC" id="fig|1121439.3.peg.1819"/>
<feature type="region of interest" description="Disordered" evidence="6">
    <location>
        <begin position="1"/>
        <end position="21"/>
    </location>
</feature>
<evidence type="ECO:0000256" key="5">
    <source>
        <dbReference type="HAMAP-Rule" id="MF_00340"/>
    </source>
</evidence>
<organism evidence="7 8">
    <name type="scientific">Alkalidesulfovibrio alkalitolerans DSM 16529</name>
    <dbReference type="NCBI Taxonomy" id="1121439"/>
    <lineage>
        <taxon>Bacteria</taxon>
        <taxon>Pseudomonadati</taxon>
        <taxon>Thermodesulfobacteriota</taxon>
        <taxon>Desulfovibrionia</taxon>
        <taxon>Desulfovibrionales</taxon>
        <taxon>Desulfovibrionaceae</taxon>
        <taxon>Alkalidesulfovibrio</taxon>
    </lineage>
</organism>
<dbReference type="eggNOG" id="COG0333">
    <property type="taxonomic scope" value="Bacteria"/>
</dbReference>
<dbReference type="OrthoDB" id="9801927at2"/>
<dbReference type="GO" id="GO:0015934">
    <property type="term" value="C:large ribosomal subunit"/>
    <property type="evidence" value="ECO:0007669"/>
    <property type="project" value="InterPro"/>
</dbReference>
<evidence type="ECO:0000256" key="4">
    <source>
        <dbReference type="ARBA" id="ARBA00035178"/>
    </source>
</evidence>
<sequence>MAVPKKRTSKSRKGMRRSHDQVAKPGVVYCSCGEPTLPHRICSSCGTYKGRQMLTKANDE</sequence>
<evidence type="ECO:0000256" key="3">
    <source>
        <dbReference type="ARBA" id="ARBA00023274"/>
    </source>
</evidence>
<dbReference type="SUPFAM" id="SSF57829">
    <property type="entry name" value="Zn-binding ribosomal proteins"/>
    <property type="match status" value="1"/>
</dbReference>
<dbReference type="PANTHER" id="PTHR35534:SF1">
    <property type="entry name" value="LARGE RIBOSOMAL SUBUNIT PROTEIN BL32"/>
    <property type="match status" value="1"/>
</dbReference>
<dbReference type="PANTHER" id="PTHR35534">
    <property type="entry name" value="50S RIBOSOMAL PROTEIN L32"/>
    <property type="match status" value="1"/>
</dbReference>
<dbReference type="NCBIfam" id="TIGR01031">
    <property type="entry name" value="rpmF_bact"/>
    <property type="match status" value="1"/>
</dbReference>
<reference evidence="7 8" key="1">
    <citation type="journal article" date="2013" name="Genome Announc.">
        <title>Draft genome sequences for three mercury-methylating, sulfate-reducing bacteria.</title>
        <authorList>
            <person name="Brown S.D."/>
            <person name="Hurt R.A.Jr."/>
            <person name="Gilmour C.C."/>
            <person name="Elias D.A."/>
        </authorList>
    </citation>
    <scope>NUCLEOTIDE SEQUENCE [LARGE SCALE GENOMIC DNA]</scope>
    <source>
        <strain evidence="7 8">DSM 16529</strain>
    </source>
</reference>
<comment type="similarity">
    <text evidence="1 5">Belongs to the bacterial ribosomal protein bL32 family.</text>
</comment>
<keyword evidence="3 5" id="KW-0687">Ribonucleoprotein</keyword>
<dbReference type="InterPro" id="IPR044957">
    <property type="entry name" value="Ribosomal_bL32_bact"/>
</dbReference>
<protein>
    <recommendedName>
        <fullName evidence="4 5">Large ribosomal subunit protein bL32</fullName>
    </recommendedName>
</protein>
<dbReference type="GO" id="GO:0003735">
    <property type="term" value="F:structural constituent of ribosome"/>
    <property type="evidence" value="ECO:0007669"/>
    <property type="project" value="InterPro"/>
</dbReference>
<feature type="compositionally biased region" description="Basic residues" evidence="6">
    <location>
        <begin position="1"/>
        <end position="16"/>
    </location>
</feature>
<evidence type="ECO:0000256" key="2">
    <source>
        <dbReference type="ARBA" id="ARBA00022980"/>
    </source>
</evidence>
<dbReference type="Gene3D" id="1.20.5.640">
    <property type="entry name" value="Single helix bin"/>
    <property type="match status" value="1"/>
</dbReference>
<dbReference type="STRING" id="1121439.dsat_0467"/>
<evidence type="ECO:0000313" key="7">
    <source>
        <dbReference type="EMBL" id="EPR33026.1"/>
    </source>
</evidence>
<keyword evidence="2 5" id="KW-0689">Ribosomal protein</keyword>
<name>S7T8V0_9BACT</name>
<dbReference type="EMBL" id="ATHI01000026">
    <property type="protein sequence ID" value="EPR33026.1"/>
    <property type="molecule type" value="Genomic_DNA"/>
</dbReference>